<evidence type="ECO:0000256" key="1">
    <source>
        <dbReference type="SAM" id="MobiDB-lite"/>
    </source>
</evidence>
<feature type="region of interest" description="Disordered" evidence="1">
    <location>
        <begin position="559"/>
        <end position="621"/>
    </location>
</feature>
<feature type="compositionally biased region" description="Low complexity" evidence="1">
    <location>
        <begin position="572"/>
        <end position="583"/>
    </location>
</feature>
<dbReference type="GO" id="GO:0005219">
    <property type="term" value="F:ryanodine-sensitive calcium-release channel activity"/>
    <property type="evidence" value="ECO:0007669"/>
    <property type="project" value="InterPro"/>
</dbReference>
<dbReference type="GO" id="GO:0006941">
    <property type="term" value="P:striated muscle contraction"/>
    <property type="evidence" value="ECO:0007669"/>
    <property type="project" value="TreeGrafter"/>
</dbReference>
<protein>
    <recommendedName>
        <fullName evidence="2">Ryanodine Receptor TM 4-6 domain-containing protein</fullName>
    </recommendedName>
</protein>
<feature type="region of interest" description="Disordered" evidence="1">
    <location>
        <begin position="1"/>
        <end position="59"/>
    </location>
</feature>
<dbReference type="Pfam" id="PF06459">
    <property type="entry name" value="RR_TM4-6"/>
    <property type="match status" value="1"/>
</dbReference>
<feature type="region of interest" description="Disordered" evidence="1">
    <location>
        <begin position="456"/>
        <end position="505"/>
    </location>
</feature>
<sequence length="621" mass="64699">MSFFHAAKQEEPLGVTHSISSSPTSTAISSRVTLKSDPSVSESHLSQPPGPSISVSCSDSNSSITLSQAHSVPHSVTSCSSLPCPPIPEHSAVQSFQSSADTSTGLVDSSRIICRSQTLPLVPEKPISKGILPFVSLSVSIHSSLVQSSSALTIQPLSHTPTYSTPSSSLFVSASSHVTESSESKIPVLGSSPSKDSNLSRISSSVSHKPELSKSVSSSYFHGMRSTSSDGGCGTSVSSSAVSQSSIDSASVPATHITSFISPSYSKPLTASSLLSLHSDVGSSLQQTPSPIMSHSYSTPAVTSRPTVGHSPTLSSKFAASSDIAPHSHTLSSLSSSSLQPSDNILTEPSILTRSMTEPASISLLSFSDTSMPSTVLLSDTLAANAASCLPDVPPVEDTSLQHLITSQSMESHMTTSEFTSDDSVLLGSSTASHSQSSLLETQVCSLPAAQDSTLLGPSHIDPSQLTPSPPTPTHPQSSDHLPQPPPPEPPSISPPTTPRKGPLKKISSMVDLSGYNKRIVSFLARNFYNLKYAALVMAFCINFILLFFKATVVESDEEEEEEGGTNPFDFGSGDLLGSGDDAVLGDDGGADEGGSGNFTLEDDGEEEEEEEENKEQEGGS</sequence>
<feature type="compositionally biased region" description="Polar residues" evidence="1">
    <location>
        <begin position="31"/>
        <end position="46"/>
    </location>
</feature>
<feature type="compositionally biased region" description="Polar residues" evidence="1">
    <location>
        <begin position="191"/>
        <end position="206"/>
    </location>
</feature>
<feature type="compositionally biased region" description="Pro residues" evidence="1">
    <location>
        <begin position="483"/>
        <end position="498"/>
    </location>
</feature>
<feature type="region of interest" description="Disordered" evidence="1">
    <location>
        <begin position="182"/>
        <end position="206"/>
    </location>
</feature>
<dbReference type="Proteomes" id="UP001381693">
    <property type="component" value="Unassembled WGS sequence"/>
</dbReference>
<evidence type="ECO:0000313" key="3">
    <source>
        <dbReference type="EMBL" id="KAK7028973.1"/>
    </source>
</evidence>
<dbReference type="EMBL" id="JAXCGZ010022643">
    <property type="protein sequence ID" value="KAK7028973.1"/>
    <property type="molecule type" value="Genomic_DNA"/>
</dbReference>
<feature type="compositionally biased region" description="Low complexity" evidence="1">
    <location>
        <begin position="18"/>
        <end position="30"/>
    </location>
</feature>
<feature type="compositionally biased region" description="Acidic residues" evidence="1">
    <location>
        <begin position="601"/>
        <end position="615"/>
    </location>
</feature>
<dbReference type="AlphaFoldDB" id="A0AAN8ZPW5"/>
<dbReference type="PANTHER" id="PTHR46399">
    <property type="entry name" value="B30.2/SPRY DOMAIN-CONTAINING PROTEIN"/>
    <property type="match status" value="1"/>
</dbReference>
<dbReference type="GO" id="GO:0034704">
    <property type="term" value="C:calcium channel complex"/>
    <property type="evidence" value="ECO:0007669"/>
    <property type="project" value="TreeGrafter"/>
</dbReference>
<gene>
    <name evidence="3" type="ORF">SK128_013879</name>
</gene>
<dbReference type="GO" id="GO:0005790">
    <property type="term" value="C:smooth endoplasmic reticulum"/>
    <property type="evidence" value="ECO:0007669"/>
    <property type="project" value="TreeGrafter"/>
</dbReference>
<dbReference type="InterPro" id="IPR009460">
    <property type="entry name" value="Ryanrecept_TM4-6"/>
</dbReference>
<dbReference type="GO" id="GO:0042383">
    <property type="term" value="C:sarcolemma"/>
    <property type="evidence" value="ECO:0007669"/>
    <property type="project" value="TreeGrafter"/>
</dbReference>
<proteinExistence type="predicted"/>
<reference evidence="3 4" key="1">
    <citation type="submission" date="2023-11" db="EMBL/GenBank/DDBJ databases">
        <title>Halocaridina rubra genome assembly.</title>
        <authorList>
            <person name="Smith C."/>
        </authorList>
    </citation>
    <scope>NUCLEOTIDE SEQUENCE [LARGE SCALE GENOMIC DNA]</scope>
    <source>
        <strain evidence="3">EP-1</strain>
        <tissue evidence="3">Whole</tissue>
    </source>
</reference>
<dbReference type="GO" id="GO:0030018">
    <property type="term" value="C:Z disc"/>
    <property type="evidence" value="ECO:0007669"/>
    <property type="project" value="TreeGrafter"/>
</dbReference>
<feature type="region of interest" description="Disordered" evidence="1">
    <location>
        <begin position="284"/>
        <end position="314"/>
    </location>
</feature>
<evidence type="ECO:0000313" key="4">
    <source>
        <dbReference type="Proteomes" id="UP001381693"/>
    </source>
</evidence>
<evidence type="ECO:0000259" key="2">
    <source>
        <dbReference type="Pfam" id="PF06459"/>
    </source>
</evidence>
<dbReference type="GO" id="GO:0033017">
    <property type="term" value="C:sarcoplasmic reticulum membrane"/>
    <property type="evidence" value="ECO:0007669"/>
    <property type="project" value="TreeGrafter"/>
</dbReference>
<organism evidence="3 4">
    <name type="scientific">Halocaridina rubra</name>
    <name type="common">Hawaiian red shrimp</name>
    <dbReference type="NCBI Taxonomy" id="373956"/>
    <lineage>
        <taxon>Eukaryota</taxon>
        <taxon>Metazoa</taxon>
        <taxon>Ecdysozoa</taxon>
        <taxon>Arthropoda</taxon>
        <taxon>Crustacea</taxon>
        <taxon>Multicrustacea</taxon>
        <taxon>Malacostraca</taxon>
        <taxon>Eumalacostraca</taxon>
        <taxon>Eucarida</taxon>
        <taxon>Decapoda</taxon>
        <taxon>Pleocyemata</taxon>
        <taxon>Caridea</taxon>
        <taxon>Atyoidea</taxon>
        <taxon>Atyidae</taxon>
        <taxon>Halocaridina</taxon>
    </lineage>
</organism>
<comment type="caution">
    <text evidence="3">The sequence shown here is derived from an EMBL/GenBank/DDBJ whole genome shotgun (WGS) entry which is preliminary data.</text>
</comment>
<dbReference type="GO" id="GO:0006874">
    <property type="term" value="P:intracellular calcium ion homeostasis"/>
    <property type="evidence" value="ECO:0007669"/>
    <property type="project" value="InterPro"/>
</dbReference>
<accession>A0AAN8ZPW5</accession>
<name>A0AAN8ZPW5_HALRR</name>
<keyword evidence="4" id="KW-1185">Reference proteome</keyword>
<dbReference type="InterPro" id="IPR015925">
    <property type="entry name" value="Ryanodine_IP3_receptor"/>
</dbReference>
<feature type="domain" description="Ryanodine Receptor TM 4-6" evidence="2">
    <location>
        <begin position="508"/>
        <end position="567"/>
    </location>
</feature>
<dbReference type="PANTHER" id="PTHR46399:SF8">
    <property type="entry name" value="B30.2_SPRY DOMAIN-CONTAINING PROTEIN"/>
    <property type="match status" value="1"/>
</dbReference>
<dbReference type="GO" id="GO:0014808">
    <property type="term" value="P:release of sequestered calcium ion into cytosol by sarcoplasmic reticulum"/>
    <property type="evidence" value="ECO:0007669"/>
    <property type="project" value="TreeGrafter"/>
</dbReference>